<dbReference type="OrthoDB" id="9800940at2"/>
<evidence type="ECO:0000256" key="1">
    <source>
        <dbReference type="ARBA" id="ARBA00011738"/>
    </source>
</evidence>
<gene>
    <name evidence="8" type="primary">rnz</name>
    <name evidence="9" type="ORF">LX87_05133</name>
</gene>
<evidence type="ECO:0000313" key="9">
    <source>
        <dbReference type="EMBL" id="RAJ92166.1"/>
    </source>
</evidence>
<keyword evidence="6 8" id="KW-0378">Hydrolase</keyword>
<comment type="caution">
    <text evidence="9">The sequence shown here is derived from an EMBL/GenBank/DDBJ whole genome shotgun (WGS) entry which is preliminary data.</text>
</comment>
<evidence type="ECO:0000256" key="2">
    <source>
        <dbReference type="ARBA" id="ARBA00022694"/>
    </source>
</evidence>
<keyword evidence="10" id="KW-1185">Reference proteome</keyword>
<name>A0A327WPC3_LARAB</name>
<keyword evidence="3 8" id="KW-0540">Nuclease</keyword>
<dbReference type="NCBIfam" id="NF000801">
    <property type="entry name" value="PRK00055.1-3"/>
    <property type="match status" value="1"/>
</dbReference>
<reference evidence="9 10" key="1">
    <citation type="submission" date="2018-06" db="EMBL/GenBank/DDBJ databases">
        <title>Genomic Encyclopedia of Archaeal and Bacterial Type Strains, Phase II (KMG-II): from individual species to whole genera.</title>
        <authorList>
            <person name="Goeker M."/>
        </authorList>
    </citation>
    <scope>NUCLEOTIDE SEQUENCE [LARGE SCALE GENOMIC DNA]</scope>
    <source>
        <strain evidence="9 10">DSM 21851</strain>
    </source>
</reference>
<feature type="binding site" evidence="8">
    <location>
        <position position="212"/>
    </location>
    <ligand>
        <name>Zn(2+)</name>
        <dbReference type="ChEBI" id="CHEBI:29105"/>
        <label>2</label>
        <note>catalytic</note>
    </ligand>
</feature>
<protein>
    <recommendedName>
        <fullName evidence="8">Ribonuclease Z</fullName>
        <shortName evidence="8">RNase Z</shortName>
        <ecNumber evidence="8">3.1.26.11</ecNumber>
    </recommendedName>
    <alternativeName>
        <fullName evidence="8">tRNA 3 endonuclease</fullName>
    </alternativeName>
    <alternativeName>
        <fullName evidence="8">tRNase Z</fullName>
    </alternativeName>
</protein>
<feature type="binding site" evidence="8">
    <location>
        <position position="142"/>
    </location>
    <ligand>
        <name>Zn(2+)</name>
        <dbReference type="ChEBI" id="CHEBI:29105"/>
        <label>1</label>
        <note>catalytic</note>
    </ligand>
</feature>
<feature type="binding site" evidence="8">
    <location>
        <position position="66"/>
    </location>
    <ligand>
        <name>Zn(2+)</name>
        <dbReference type="ChEBI" id="CHEBI:29105"/>
        <label>2</label>
        <note>catalytic</note>
    </ligand>
</feature>
<dbReference type="EMBL" id="QLMC01000008">
    <property type="protein sequence ID" value="RAJ92166.1"/>
    <property type="molecule type" value="Genomic_DNA"/>
</dbReference>
<evidence type="ECO:0000256" key="6">
    <source>
        <dbReference type="ARBA" id="ARBA00022801"/>
    </source>
</evidence>
<dbReference type="InterPro" id="IPR013471">
    <property type="entry name" value="RNase_Z/BN"/>
</dbReference>
<comment type="cofactor">
    <cofactor evidence="8">
        <name>Zn(2+)</name>
        <dbReference type="ChEBI" id="CHEBI:29105"/>
    </cofactor>
    <text evidence="8">Binds 2 Zn(2+) ions.</text>
</comment>
<dbReference type="PANTHER" id="PTHR46018:SF2">
    <property type="entry name" value="ZINC PHOSPHODIESTERASE ELAC PROTEIN 1"/>
    <property type="match status" value="1"/>
</dbReference>
<dbReference type="Proteomes" id="UP000248790">
    <property type="component" value="Unassembled WGS sequence"/>
</dbReference>
<feature type="binding site" evidence="8">
    <location>
        <position position="64"/>
    </location>
    <ligand>
        <name>Zn(2+)</name>
        <dbReference type="ChEBI" id="CHEBI:29105"/>
        <label>1</label>
        <note>catalytic</note>
    </ligand>
</feature>
<accession>A0A327WPC3</accession>
<sequence>MTFNLTILGSGSATPVLNRHTTAQVITIEGDYFLIDCGEGTQYRLMENHLRPGRLKYIFISHLHGDHYFGLVPLLSSLNLSGRTDDLWLFGPRGLWEIITVQFRYSDTKLNYPIHFQETDPHQPALILNHPNVTVETIPLQHRIDCTGFLFREKGRKRKLIAEKLPADLPVAYYRLLKDGKDIVDDQGQVLYSAEEYTLPAPPPRSYAFCSDTRYNEAMFDQIRGVDLLYHEASFLDDFEELSARYFHSTARQAALTAAQVGAGRLMIGHFSSRYKVTDEFLVQARSIFPETYLAIEGETTEI</sequence>
<dbReference type="InterPro" id="IPR036866">
    <property type="entry name" value="RibonucZ/Hydroxyglut_hydro"/>
</dbReference>
<dbReference type="CDD" id="cd07717">
    <property type="entry name" value="RNaseZ_ZiPD-like_MBL-fold"/>
    <property type="match status" value="1"/>
</dbReference>
<dbReference type="Gene3D" id="3.60.15.10">
    <property type="entry name" value="Ribonuclease Z/Hydroxyacylglutathione hydrolase-like"/>
    <property type="match status" value="1"/>
</dbReference>
<evidence type="ECO:0000313" key="10">
    <source>
        <dbReference type="Proteomes" id="UP000248790"/>
    </source>
</evidence>
<keyword evidence="7 8" id="KW-0862">Zinc</keyword>
<keyword evidence="4 8" id="KW-0479">Metal-binding</keyword>
<keyword evidence="2 8" id="KW-0819">tRNA processing</keyword>
<evidence type="ECO:0000256" key="3">
    <source>
        <dbReference type="ARBA" id="ARBA00022722"/>
    </source>
</evidence>
<proteinExistence type="inferred from homology"/>
<feature type="binding site" evidence="8">
    <location>
        <position position="212"/>
    </location>
    <ligand>
        <name>Zn(2+)</name>
        <dbReference type="ChEBI" id="CHEBI:29105"/>
        <label>1</label>
        <note>catalytic</note>
    </ligand>
</feature>
<evidence type="ECO:0000256" key="7">
    <source>
        <dbReference type="ARBA" id="ARBA00022833"/>
    </source>
</evidence>
<feature type="active site" description="Proton acceptor" evidence="8">
    <location>
        <position position="66"/>
    </location>
</feature>
<organism evidence="9 10">
    <name type="scientific">Larkinella arboricola</name>
    <dbReference type="NCBI Taxonomy" id="643671"/>
    <lineage>
        <taxon>Bacteria</taxon>
        <taxon>Pseudomonadati</taxon>
        <taxon>Bacteroidota</taxon>
        <taxon>Cytophagia</taxon>
        <taxon>Cytophagales</taxon>
        <taxon>Spirosomataceae</taxon>
        <taxon>Larkinella</taxon>
    </lineage>
</organism>
<comment type="function">
    <text evidence="8">Zinc phosphodiesterase, which displays some tRNA 3'-processing endonuclease activity. Probably involved in tRNA maturation, by removing a 3'-trailer from precursor tRNA.</text>
</comment>
<feature type="binding site" evidence="8">
    <location>
        <position position="270"/>
    </location>
    <ligand>
        <name>Zn(2+)</name>
        <dbReference type="ChEBI" id="CHEBI:29105"/>
        <label>2</label>
        <note>catalytic</note>
    </ligand>
</feature>
<evidence type="ECO:0000256" key="5">
    <source>
        <dbReference type="ARBA" id="ARBA00022759"/>
    </source>
</evidence>
<dbReference type="Pfam" id="PF23023">
    <property type="entry name" value="Anti-Pycsar_Apyc1"/>
    <property type="match status" value="1"/>
</dbReference>
<dbReference type="GO" id="GO:0042781">
    <property type="term" value="F:3'-tRNA processing endoribonuclease activity"/>
    <property type="evidence" value="ECO:0007669"/>
    <property type="project" value="UniProtKB-UniRule"/>
</dbReference>
<comment type="subunit">
    <text evidence="1 8">Homodimer.</text>
</comment>
<dbReference type="EC" id="3.1.26.11" evidence="8"/>
<dbReference type="RefSeq" id="WP_111631275.1">
    <property type="nucleotide sequence ID" value="NZ_QLMC01000008.1"/>
</dbReference>
<comment type="similarity">
    <text evidence="8">Belongs to the RNase Z family.</text>
</comment>
<comment type="catalytic activity">
    <reaction evidence="8">
        <text>Endonucleolytic cleavage of RNA, removing extra 3' nucleotides from tRNA precursor, generating 3' termini of tRNAs. A 3'-hydroxy group is left at the tRNA terminus and a 5'-phosphoryl group is left at the trailer molecule.</text>
        <dbReference type="EC" id="3.1.26.11"/>
    </reaction>
</comment>
<feature type="binding site" evidence="8">
    <location>
        <position position="62"/>
    </location>
    <ligand>
        <name>Zn(2+)</name>
        <dbReference type="ChEBI" id="CHEBI:29105"/>
        <label>1</label>
        <note>catalytic</note>
    </ligand>
</feature>
<dbReference type="HAMAP" id="MF_01818">
    <property type="entry name" value="RNase_Z_BN"/>
    <property type="match status" value="1"/>
</dbReference>
<dbReference type="PANTHER" id="PTHR46018">
    <property type="entry name" value="ZINC PHOSPHODIESTERASE ELAC PROTEIN 1"/>
    <property type="match status" value="1"/>
</dbReference>
<dbReference type="AlphaFoldDB" id="A0A327WPC3"/>
<feature type="binding site" evidence="8">
    <location>
        <position position="67"/>
    </location>
    <ligand>
        <name>Zn(2+)</name>
        <dbReference type="ChEBI" id="CHEBI:29105"/>
        <label>2</label>
        <note>catalytic</note>
    </ligand>
</feature>
<dbReference type="SUPFAM" id="SSF56281">
    <property type="entry name" value="Metallo-hydrolase/oxidoreductase"/>
    <property type="match status" value="1"/>
</dbReference>
<keyword evidence="5 8" id="KW-0255">Endonuclease</keyword>
<evidence type="ECO:0000256" key="8">
    <source>
        <dbReference type="HAMAP-Rule" id="MF_01818"/>
    </source>
</evidence>
<dbReference type="GO" id="GO:0008270">
    <property type="term" value="F:zinc ion binding"/>
    <property type="evidence" value="ECO:0007669"/>
    <property type="project" value="UniProtKB-UniRule"/>
</dbReference>
<evidence type="ECO:0000256" key="4">
    <source>
        <dbReference type="ARBA" id="ARBA00022723"/>
    </source>
</evidence>